<protein>
    <submittedName>
        <fullName evidence="1">Uncharacterized protein</fullName>
    </submittedName>
</protein>
<dbReference type="EMBL" id="AEUV02000002">
    <property type="protein sequence ID" value="EHI75133.1"/>
    <property type="molecule type" value="Genomic_DNA"/>
</dbReference>
<organism evidence="1 2">
    <name type="scientific">Streptococcus criceti HS-6</name>
    <dbReference type="NCBI Taxonomy" id="873449"/>
    <lineage>
        <taxon>Bacteria</taxon>
        <taxon>Bacillati</taxon>
        <taxon>Bacillota</taxon>
        <taxon>Bacilli</taxon>
        <taxon>Lactobacillales</taxon>
        <taxon>Streptococcaceae</taxon>
        <taxon>Streptococcus</taxon>
    </lineage>
</organism>
<dbReference type="Proteomes" id="UP000004322">
    <property type="component" value="Unassembled WGS sequence"/>
</dbReference>
<name>G5JNC7_STRCG</name>
<dbReference type="AlphaFoldDB" id="G5JNC7"/>
<reference evidence="1" key="1">
    <citation type="submission" date="2011-07" db="EMBL/GenBank/DDBJ databases">
        <authorList>
            <person name="Stanhope M.J."/>
            <person name="Durkin A.S."/>
            <person name="Hostetler J."/>
            <person name="Kim M."/>
            <person name="Radune D."/>
            <person name="Singh I."/>
            <person name="Town C.D."/>
        </authorList>
    </citation>
    <scope>NUCLEOTIDE SEQUENCE [LARGE SCALE GENOMIC DNA]</scope>
    <source>
        <strain evidence="1">HS-6</strain>
    </source>
</reference>
<evidence type="ECO:0000313" key="1">
    <source>
        <dbReference type="EMBL" id="EHI75133.1"/>
    </source>
</evidence>
<sequence length="56" mass="6517">MVQLYNDTKRNYAIVTSHKKVSVQRRTIMKRSELKSRAKQKLSGNWKWAIGVVAIV</sequence>
<keyword evidence="2" id="KW-1185">Reference proteome</keyword>
<comment type="caution">
    <text evidence="1">The sequence shown here is derived from an EMBL/GenBank/DDBJ whole genome shotgun (WGS) entry which is preliminary data.</text>
</comment>
<evidence type="ECO:0000313" key="2">
    <source>
        <dbReference type="Proteomes" id="UP000004322"/>
    </source>
</evidence>
<gene>
    <name evidence="1" type="ORF">STRCR_0164</name>
</gene>
<accession>G5JNC7</accession>
<dbReference type="STRING" id="873449.STRCR_0164"/>
<proteinExistence type="predicted"/>